<name>A0ABR1GWA8_9HYPO</name>
<evidence type="ECO:0000256" key="2">
    <source>
        <dbReference type="SAM" id="SignalP"/>
    </source>
</evidence>
<evidence type="ECO:0000259" key="3">
    <source>
        <dbReference type="PROSITE" id="PS50069"/>
    </source>
</evidence>
<reference evidence="4 5" key="1">
    <citation type="journal article" date="2025" name="Microbiol. Resour. Announc.">
        <title>Draft genome sequences for Neonectria magnoliae and Neonectria punicea, canker pathogens of Liriodendron tulipifera and Acer saccharum in West Virginia.</title>
        <authorList>
            <person name="Petronek H.M."/>
            <person name="Kasson M.T."/>
            <person name="Metheny A.M."/>
            <person name="Stauder C.M."/>
            <person name="Lovett B."/>
            <person name="Lynch S.C."/>
            <person name="Garnas J.R."/>
            <person name="Kasson L.R."/>
            <person name="Stajich J.E."/>
        </authorList>
    </citation>
    <scope>NUCLEOTIDE SEQUENCE [LARGE SCALE GENOMIC DNA]</scope>
    <source>
        <strain evidence="4 5">NRRL 64653</strain>
    </source>
</reference>
<keyword evidence="5" id="KW-1185">Reference proteome</keyword>
<comment type="similarity">
    <text evidence="1">Belongs to the cullin family.</text>
</comment>
<proteinExistence type="inferred from homology"/>
<feature type="domain" description="Cullin family profile" evidence="3">
    <location>
        <begin position="106"/>
        <end position="266"/>
    </location>
</feature>
<organism evidence="4 5">
    <name type="scientific">Neonectria punicea</name>
    <dbReference type="NCBI Taxonomy" id="979145"/>
    <lineage>
        <taxon>Eukaryota</taxon>
        <taxon>Fungi</taxon>
        <taxon>Dikarya</taxon>
        <taxon>Ascomycota</taxon>
        <taxon>Pezizomycotina</taxon>
        <taxon>Sordariomycetes</taxon>
        <taxon>Hypocreomycetidae</taxon>
        <taxon>Hypocreales</taxon>
        <taxon>Nectriaceae</taxon>
        <taxon>Neonectria</taxon>
    </lineage>
</organism>
<dbReference type="EMBL" id="JAZAVJ010000140">
    <property type="protein sequence ID" value="KAK7413091.1"/>
    <property type="molecule type" value="Genomic_DNA"/>
</dbReference>
<feature type="chain" id="PRO_5046341431" description="Cullin family profile domain-containing protein" evidence="2">
    <location>
        <begin position="22"/>
        <end position="266"/>
    </location>
</feature>
<feature type="signal peptide" evidence="2">
    <location>
        <begin position="1"/>
        <end position="21"/>
    </location>
</feature>
<comment type="caution">
    <text evidence="4">The sequence shown here is derived from an EMBL/GenBank/DDBJ whole genome shotgun (WGS) entry which is preliminary data.</text>
</comment>
<dbReference type="InterPro" id="IPR016158">
    <property type="entry name" value="Cullin_homology"/>
</dbReference>
<dbReference type="Proteomes" id="UP001498476">
    <property type="component" value="Unassembled WGS sequence"/>
</dbReference>
<evidence type="ECO:0000313" key="4">
    <source>
        <dbReference type="EMBL" id="KAK7413091.1"/>
    </source>
</evidence>
<evidence type="ECO:0000313" key="5">
    <source>
        <dbReference type="Proteomes" id="UP001498476"/>
    </source>
</evidence>
<protein>
    <recommendedName>
        <fullName evidence="3">Cullin family profile domain-containing protein</fullName>
    </recommendedName>
</protein>
<keyword evidence="2" id="KW-0732">Signal</keyword>
<sequence>MKLFNLLLALPLLALSNIAVASTYEEALDAIYAYVLYDFDASVWGDGQGYVGAGCEGTFRSNKRCTLNEFINFIQFGEASENPTYFDLPADFYLAAGTLTQIADVFLQKIVTWEKIWGRIVPGRTSEQGLRHDMAHTLQLTLDKAKALGLRYEHRLKDLNIVMDMIVKHSRARVHTNIIKHLGSTVKEVILETVDVNEKLLSGEKWPEIQWERMLESYPALKDPNSGLSKKVVQSLEDFYSFDTGKYSAEKLRRTGEVARSCLRLS</sequence>
<accession>A0ABR1GWA8</accession>
<gene>
    <name evidence="4" type="ORF">QQX98_008039</name>
</gene>
<dbReference type="PROSITE" id="PS50069">
    <property type="entry name" value="CULLIN_2"/>
    <property type="match status" value="1"/>
</dbReference>
<evidence type="ECO:0000256" key="1">
    <source>
        <dbReference type="PROSITE-ProRule" id="PRU00330"/>
    </source>
</evidence>